<dbReference type="SUPFAM" id="SSF54001">
    <property type="entry name" value="Cysteine proteinases"/>
    <property type="match status" value="1"/>
</dbReference>
<reference evidence="10" key="1">
    <citation type="submission" date="2014-11" db="EMBL/GenBank/DDBJ databases">
        <title>Molecular phylogeny of cliff fern family Woodsiaceae with morphological implications.</title>
        <authorList>
            <person name="Shao Y.-Z."/>
            <person name="Wei R."/>
            <person name="Zhang X.-C."/>
        </authorList>
    </citation>
    <scope>NUCLEOTIDE SEQUENCE</scope>
</reference>
<evidence type="ECO:0000256" key="5">
    <source>
        <dbReference type="ARBA" id="ARBA00022801"/>
    </source>
</evidence>
<proteinExistence type="predicted"/>
<protein>
    <recommendedName>
        <fullName evidence="2">ubiquitinyl hydrolase 1</fullName>
        <ecNumber evidence="2">3.4.19.12</ecNumber>
    </recommendedName>
</protein>
<feature type="chain" id="PRO_5005508466" description="ubiquitinyl hydrolase 1" evidence="8">
    <location>
        <begin position="18"/>
        <end position="465"/>
    </location>
</feature>
<evidence type="ECO:0000256" key="6">
    <source>
        <dbReference type="ARBA" id="ARBA00022807"/>
    </source>
</evidence>
<feature type="signal peptide" evidence="8">
    <location>
        <begin position="1"/>
        <end position="17"/>
    </location>
</feature>
<name>A0A0K6S6Z2_9ALVE</name>
<dbReference type="InterPro" id="IPR038765">
    <property type="entry name" value="Papain-like_cys_pep_sf"/>
</dbReference>
<evidence type="ECO:0000256" key="7">
    <source>
        <dbReference type="SAM" id="MobiDB-lite"/>
    </source>
</evidence>
<dbReference type="GO" id="GO:0016579">
    <property type="term" value="P:protein deubiquitination"/>
    <property type="evidence" value="ECO:0007669"/>
    <property type="project" value="InterPro"/>
</dbReference>
<evidence type="ECO:0000313" key="10">
    <source>
        <dbReference type="EMBL" id="CUC09344.1"/>
    </source>
</evidence>
<dbReference type="EC" id="3.4.19.12" evidence="2"/>
<dbReference type="InterPro" id="IPR001394">
    <property type="entry name" value="Peptidase_C19_UCH"/>
</dbReference>
<gene>
    <name evidence="10" type="ORF">Cvel_18709.t2.CR1</name>
</gene>
<accession>A0A0K6S6Z2</accession>
<feature type="region of interest" description="Disordered" evidence="7">
    <location>
        <begin position="431"/>
        <end position="450"/>
    </location>
</feature>
<dbReference type="GO" id="GO:0005634">
    <property type="term" value="C:nucleus"/>
    <property type="evidence" value="ECO:0007669"/>
    <property type="project" value="TreeGrafter"/>
</dbReference>
<organism evidence="10">
    <name type="scientific">Chromera velia CCMP2878</name>
    <dbReference type="NCBI Taxonomy" id="1169474"/>
    <lineage>
        <taxon>Eukaryota</taxon>
        <taxon>Sar</taxon>
        <taxon>Alveolata</taxon>
        <taxon>Colpodellida</taxon>
        <taxon>Chromeraceae</taxon>
        <taxon>Chromera</taxon>
    </lineage>
</organism>
<comment type="catalytic activity">
    <reaction evidence="1">
        <text>Thiol-dependent hydrolysis of ester, thioester, amide, peptide and isopeptide bonds formed by the C-terminal Gly of ubiquitin (a 76-residue protein attached to proteins as an intracellular targeting signal).</text>
        <dbReference type="EC" id="3.4.19.12"/>
    </reaction>
</comment>
<dbReference type="EMBL" id="CDMZ01000626">
    <property type="protein sequence ID" value="CUC09344.1"/>
    <property type="molecule type" value="Genomic_DNA"/>
</dbReference>
<sequence length="465" mass="51813">MRSLVWIVVVLLVAAEARRKGGSTFSFLQAEVEGGAGEPTEVTADSNSEAKAGSNEHLGIANLGNTCYLNTVLQALFHIPAFKYGVLKVKESDMGMDLVTEGVKKAFTAMDPKEPVPSKDQMDAFVNTLSNHCDAFGCNWRKARMLEQNQPGDFLTFLLDEMNTEAELLQDAALKNLVSPPFLSRILISVKSPDKFAKDAWEALSTFQSWDALKAVFAKVEHSYEKQVTLVVINTMNEMKESPDFSETKMETFITAWSAYFGEKRYDSPLAIAKKLIQVIYQEGVEEVRSLYKKLPNIFEQRKKEKKLENMSKTFTSLQKTDQCSSIRSCLEQQAPSTRGVFFPFNPEPSETLVVEVDRLGSGGLKETSFVRNSPKVCSRGIFDNEGEHGHVWYDLVTGVYHLGDAHAGHYIASTVDTEDGKWQVMDDEKTTVYGDGGKPPLSARPDEKIGTESVLVYKRSDSKC</sequence>
<dbReference type="CDD" id="cd02257">
    <property type="entry name" value="Peptidase_C19"/>
    <property type="match status" value="1"/>
</dbReference>
<keyword evidence="6" id="KW-0788">Thiol protease</keyword>
<dbReference type="GO" id="GO:0004843">
    <property type="term" value="F:cysteine-type deubiquitinase activity"/>
    <property type="evidence" value="ECO:0007669"/>
    <property type="project" value="UniProtKB-EC"/>
</dbReference>
<keyword evidence="3" id="KW-0645">Protease</keyword>
<evidence type="ECO:0000256" key="2">
    <source>
        <dbReference type="ARBA" id="ARBA00012759"/>
    </source>
</evidence>
<evidence type="ECO:0000256" key="1">
    <source>
        <dbReference type="ARBA" id="ARBA00000707"/>
    </source>
</evidence>
<evidence type="ECO:0000259" key="9">
    <source>
        <dbReference type="PROSITE" id="PS50235"/>
    </source>
</evidence>
<keyword evidence="4" id="KW-0833">Ubl conjugation pathway</keyword>
<dbReference type="PROSITE" id="PS50235">
    <property type="entry name" value="USP_3"/>
    <property type="match status" value="1"/>
</dbReference>
<dbReference type="PANTHER" id="PTHR24006:SF687">
    <property type="entry name" value="UBIQUITIN CARBOXYL-TERMINAL HYDROLASE 10"/>
    <property type="match status" value="1"/>
</dbReference>
<dbReference type="Gene3D" id="3.90.70.10">
    <property type="entry name" value="Cysteine proteinases"/>
    <property type="match status" value="1"/>
</dbReference>
<keyword evidence="5" id="KW-0378">Hydrolase</keyword>
<keyword evidence="8" id="KW-0732">Signal</keyword>
<dbReference type="VEuPathDB" id="CryptoDB:Cvel_18709"/>
<feature type="domain" description="USP" evidence="9">
    <location>
        <begin position="58"/>
        <end position="461"/>
    </location>
</feature>
<dbReference type="GO" id="GO:0006508">
    <property type="term" value="P:proteolysis"/>
    <property type="evidence" value="ECO:0007669"/>
    <property type="project" value="UniProtKB-KW"/>
</dbReference>
<dbReference type="AlphaFoldDB" id="A0A0K6S6Z2"/>
<dbReference type="InterPro" id="IPR028889">
    <property type="entry name" value="USP"/>
</dbReference>
<evidence type="ECO:0000256" key="4">
    <source>
        <dbReference type="ARBA" id="ARBA00022786"/>
    </source>
</evidence>
<evidence type="ECO:0000256" key="3">
    <source>
        <dbReference type="ARBA" id="ARBA00022670"/>
    </source>
</evidence>
<evidence type="ECO:0000256" key="8">
    <source>
        <dbReference type="SAM" id="SignalP"/>
    </source>
</evidence>
<dbReference type="InterPro" id="IPR050164">
    <property type="entry name" value="Peptidase_C19"/>
</dbReference>
<dbReference type="Pfam" id="PF00443">
    <property type="entry name" value="UCH"/>
    <property type="match status" value="1"/>
</dbReference>
<dbReference type="GO" id="GO:0005829">
    <property type="term" value="C:cytosol"/>
    <property type="evidence" value="ECO:0007669"/>
    <property type="project" value="TreeGrafter"/>
</dbReference>
<dbReference type="PANTHER" id="PTHR24006">
    <property type="entry name" value="UBIQUITIN CARBOXYL-TERMINAL HYDROLASE"/>
    <property type="match status" value="1"/>
</dbReference>